<gene>
    <name evidence="1" type="ORF">QO034_07200</name>
</gene>
<keyword evidence="2" id="KW-1185">Reference proteome</keyword>
<evidence type="ECO:0000313" key="1">
    <source>
        <dbReference type="EMBL" id="MDK3072892.1"/>
    </source>
</evidence>
<dbReference type="EMBL" id="JASNJE010000006">
    <property type="protein sequence ID" value="MDK3072892.1"/>
    <property type="molecule type" value="Genomic_DNA"/>
</dbReference>
<organism evidence="1 2">
    <name type="scientific">Sedimentitalea xiamensis</name>
    <dbReference type="NCBI Taxonomy" id="3050037"/>
    <lineage>
        <taxon>Bacteria</taxon>
        <taxon>Pseudomonadati</taxon>
        <taxon>Pseudomonadota</taxon>
        <taxon>Alphaproteobacteria</taxon>
        <taxon>Rhodobacterales</taxon>
        <taxon>Paracoccaceae</taxon>
        <taxon>Sedimentitalea</taxon>
    </lineage>
</organism>
<comment type="caution">
    <text evidence="1">The sequence shown here is derived from an EMBL/GenBank/DDBJ whole genome shotgun (WGS) entry which is preliminary data.</text>
</comment>
<proteinExistence type="predicted"/>
<dbReference type="Proteomes" id="UP001227126">
    <property type="component" value="Unassembled WGS sequence"/>
</dbReference>
<reference evidence="1 2" key="1">
    <citation type="submission" date="2023-05" db="EMBL/GenBank/DDBJ databases">
        <title>Sedimentitalea sp. nov. JM2-8.</title>
        <authorList>
            <person name="Huang J."/>
        </authorList>
    </citation>
    <scope>NUCLEOTIDE SEQUENCE [LARGE SCALE GENOMIC DNA]</scope>
    <source>
        <strain evidence="1 2">JM2-8</strain>
    </source>
</reference>
<dbReference type="RefSeq" id="WP_284484833.1">
    <property type="nucleotide sequence ID" value="NZ_JASNJE010000006.1"/>
</dbReference>
<evidence type="ECO:0000313" key="2">
    <source>
        <dbReference type="Proteomes" id="UP001227126"/>
    </source>
</evidence>
<protein>
    <submittedName>
        <fullName evidence="1">Uncharacterized protein</fullName>
    </submittedName>
</protein>
<sequence>MNPLGPVDFDLGSNAGNVSLNPLFSSLIPGPEDEAVSVDSTRIAGMTDHIVLPVGHTLLMNNPFVVAQTVSFLETGGVEHDPRYRELVERIAGR</sequence>
<accession>A0ABT7FCP9</accession>
<name>A0ABT7FCP9_9RHOB</name>